<proteinExistence type="predicted"/>
<feature type="non-terminal residue" evidence="1">
    <location>
        <position position="255"/>
    </location>
</feature>
<evidence type="ECO:0000313" key="1">
    <source>
        <dbReference type="EMBL" id="VAW40351.1"/>
    </source>
</evidence>
<sequence length="255" mass="29462">MLDLEQIASCYPENLRPHKKNILREYLQHKILEVIFLSPAAGKLTFMGGTCIHLVHGSPRFSEDLDFDNQGISEKEFGQLARDVTRELELQGFRVELTTSFRGAFRARLRFPGLLHDYGLSGHRDEKLLVQIDTEPQRFAYSPASFILNRFDVFCRLNIVPADILAAQKIHCIFNRKRRMGRDFFDLVYLLGRTGVNFDYLERKMSINNPAQLRAELLSLCARLDFHRLAADVEPFVYAGKDVERVLLFPEVIRS</sequence>
<gene>
    <name evidence="1" type="ORF">MNBD_DELTA04-868</name>
</gene>
<dbReference type="Gene3D" id="3.10.450.620">
    <property type="entry name" value="JHP933, nucleotidyltransferase-like core domain"/>
    <property type="match status" value="1"/>
</dbReference>
<reference evidence="1" key="1">
    <citation type="submission" date="2018-06" db="EMBL/GenBank/DDBJ databases">
        <authorList>
            <person name="Zhirakovskaya E."/>
        </authorList>
    </citation>
    <scope>NUCLEOTIDE SEQUENCE</scope>
</reference>
<dbReference type="InterPro" id="IPR014942">
    <property type="entry name" value="AbiEii"/>
</dbReference>
<dbReference type="AlphaFoldDB" id="A0A3B0VBT4"/>
<protein>
    <recommendedName>
        <fullName evidence="2">Ync</fullName>
    </recommendedName>
</protein>
<accession>A0A3B0VBT4</accession>
<organism evidence="1">
    <name type="scientific">hydrothermal vent metagenome</name>
    <dbReference type="NCBI Taxonomy" id="652676"/>
    <lineage>
        <taxon>unclassified sequences</taxon>
        <taxon>metagenomes</taxon>
        <taxon>ecological metagenomes</taxon>
    </lineage>
</organism>
<dbReference type="EMBL" id="UOEY01000101">
    <property type="protein sequence ID" value="VAW40351.1"/>
    <property type="molecule type" value="Genomic_DNA"/>
</dbReference>
<dbReference type="Pfam" id="PF08843">
    <property type="entry name" value="AbiEii"/>
    <property type="match status" value="1"/>
</dbReference>
<name>A0A3B0VBT4_9ZZZZ</name>
<evidence type="ECO:0008006" key="2">
    <source>
        <dbReference type="Google" id="ProtNLM"/>
    </source>
</evidence>